<organism evidence="1">
    <name type="scientific">hydrocarbon metagenome</name>
    <dbReference type="NCBI Taxonomy" id="938273"/>
    <lineage>
        <taxon>unclassified sequences</taxon>
        <taxon>metagenomes</taxon>
        <taxon>ecological metagenomes</taxon>
    </lineage>
</organism>
<evidence type="ECO:0008006" key="2">
    <source>
        <dbReference type="Google" id="ProtNLM"/>
    </source>
</evidence>
<accession>A0A0W8FBY8</accession>
<protein>
    <recommendedName>
        <fullName evidence="2">DUF2551 domain-containing protein</fullName>
    </recommendedName>
</protein>
<evidence type="ECO:0000313" key="1">
    <source>
        <dbReference type="EMBL" id="KUG18270.1"/>
    </source>
</evidence>
<gene>
    <name evidence="1" type="ORF">ASZ90_012007</name>
</gene>
<name>A0A0W8FBY8_9ZZZZ</name>
<reference evidence="1" key="1">
    <citation type="journal article" date="2015" name="Proc. Natl. Acad. Sci. U.S.A.">
        <title>Networks of energetic and metabolic interactions define dynamics in microbial communities.</title>
        <authorList>
            <person name="Embree M."/>
            <person name="Liu J.K."/>
            <person name="Al-Bassam M.M."/>
            <person name="Zengler K."/>
        </authorList>
    </citation>
    <scope>NUCLEOTIDE SEQUENCE</scope>
</reference>
<dbReference type="EMBL" id="LNQE01001391">
    <property type="protein sequence ID" value="KUG18270.1"/>
    <property type="molecule type" value="Genomic_DNA"/>
</dbReference>
<sequence length="101" mass="11439">MKSQRSEIQGRMMNFLDLDSDGLRRVVLESMVQSQEFTVLSLHEEVSKEVNVSRKVVASMTGYIGSRLGILHMNKKSYRTPITYALKDEYADIARAVLASL</sequence>
<dbReference type="Pfam" id="PF10826">
    <property type="entry name" value="DUF2551"/>
    <property type="match status" value="1"/>
</dbReference>
<comment type="caution">
    <text evidence="1">The sequence shown here is derived from an EMBL/GenBank/DDBJ whole genome shotgun (WGS) entry which is preliminary data.</text>
</comment>
<dbReference type="InterPro" id="IPR020501">
    <property type="entry name" value="Uncharacterised_AF1218"/>
</dbReference>
<dbReference type="AlphaFoldDB" id="A0A0W8FBY8"/>
<proteinExistence type="predicted"/>